<protein>
    <submittedName>
        <fullName evidence="5">NADPH-dependent FMN reductase</fullName>
        <ecNumber evidence="5">1.-.-.-</ecNumber>
    </submittedName>
</protein>
<evidence type="ECO:0000256" key="1">
    <source>
        <dbReference type="ARBA" id="ARBA00022630"/>
    </source>
</evidence>
<dbReference type="SUPFAM" id="SSF52218">
    <property type="entry name" value="Flavoproteins"/>
    <property type="match status" value="1"/>
</dbReference>
<dbReference type="Gene3D" id="3.40.50.360">
    <property type="match status" value="1"/>
</dbReference>
<keyword evidence="1" id="KW-0285">Flavoprotein</keyword>
<comment type="caution">
    <text evidence="5">The sequence shown here is derived from an EMBL/GenBank/DDBJ whole genome shotgun (WGS) entry which is preliminary data.</text>
</comment>
<gene>
    <name evidence="5" type="ORF">ACFOUW_14150</name>
</gene>
<proteinExistence type="predicted"/>
<evidence type="ECO:0000313" key="6">
    <source>
        <dbReference type="Proteomes" id="UP001595699"/>
    </source>
</evidence>
<dbReference type="Proteomes" id="UP001595699">
    <property type="component" value="Unassembled WGS sequence"/>
</dbReference>
<evidence type="ECO:0000313" key="5">
    <source>
        <dbReference type="EMBL" id="MFC3761980.1"/>
    </source>
</evidence>
<keyword evidence="2" id="KW-0288">FMN</keyword>
<sequence>MSTPTPHVHDENGHRVVVLVGNPRPASRTRAAAEALAAGLGATPFVIDLAEFGGAVLDGSPEVDAALETVRTASVLIVATPVYKASYTGLLKAFLDRYDNRALEGVVAIPFTVAAAPIHRLTADVHLRPLLVELGASTPTRAFAIEESALPNLDAVVTTWVSTELSLLPLAGLTRV</sequence>
<dbReference type="InterPro" id="IPR029039">
    <property type="entry name" value="Flavoprotein-like_sf"/>
</dbReference>
<dbReference type="EC" id="1.-.-.-" evidence="5"/>
<evidence type="ECO:0000256" key="3">
    <source>
        <dbReference type="ARBA" id="ARBA00023002"/>
    </source>
</evidence>
<feature type="domain" description="NADPH-dependent FMN reductase-like" evidence="4">
    <location>
        <begin position="15"/>
        <end position="147"/>
    </location>
</feature>
<evidence type="ECO:0000259" key="4">
    <source>
        <dbReference type="Pfam" id="PF03358"/>
    </source>
</evidence>
<organism evidence="5 6">
    <name type="scientific">Tenggerimyces flavus</name>
    <dbReference type="NCBI Taxonomy" id="1708749"/>
    <lineage>
        <taxon>Bacteria</taxon>
        <taxon>Bacillati</taxon>
        <taxon>Actinomycetota</taxon>
        <taxon>Actinomycetes</taxon>
        <taxon>Propionibacteriales</taxon>
        <taxon>Nocardioidaceae</taxon>
        <taxon>Tenggerimyces</taxon>
    </lineage>
</organism>
<dbReference type="PANTHER" id="PTHR43408:SF1">
    <property type="entry name" value="FMN REDUCTASE (NADPH)"/>
    <property type="match status" value="1"/>
</dbReference>
<keyword evidence="3 5" id="KW-0560">Oxidoreductase</keyword>
<dbReference type="Pfam" id="PF03358">
    <property type="entry name" value="FMN_red"/>
    <property type="match status" value="1"/>
</dbReference>
<dbReference type="InterPro" id="IPR005025">
    <property type="entry name" value="FMN_Rdtase-like_dom"/>
</dbReference>
<name>A0ABV7YD84_9ACTN</name>
<evidence type="ECO:0000256" key="2">
    <source>
        <dbReference type="ARBA" id="ARBA00022643"/>
    </source>
</evidence>
<dbReference type="InterPro" id="IPR051814">
    <property type="entry name" value="NAD(P)H-dep_FMN_reductase"/>
</dbReference>
<dbReference type="RefSeq" id="WP_205120529.1">
    <property type="nucleotide sequence ID" value="NZ_JAFBCM010000001.1"/>
</dbReference>
<dbReference type="GO" id="GO:0016491">
    <property type="term" value="F:oxidoreductase activity"/>
    <property type="evidence" value="ECO:0007669"/>
    <property type="project" value="UniProtKB-KW"/>
</dbReference>
<reference evidence="6" key="1">
    <citation type="journal article" date="2019" name="Int. J. Syst. Evol. Microbiol.">
        <title>The Global Catalogue of Microorganisms (GCM) 10K type strain sequencing project: providing services to taxonomists for standard genome sequencing and annotation.</title>
        <authorList>
            <consortium name="The Broad Institute Genomics Platform"/>
            <consortium name="The Broad Institute Genome Sequencing Center for Infectious Disease"/>
            <person name="Wu L."/>
            <person name="Ma J."/>
        </authorList>
    </citation>
    <scope>NUCLEOTIDE SEQUENCE [LARGE SCALE GENOMIC DNA]</scope>
    <source>
        <strain evidence="6">CGMCC 4.7241</strain>
    </source>
</reference>
<accession>A0ABV7YD84</accession>
<keyword evidence="6" id="KW-1185">Reference proteome</keyword>
<dbReference type="PANTHER" id="PTHR43408">
    <property type="entry name" value="FMN REDUCTASE (NADPH)"/>
    <property type="match status" value="1"/>
</dbReference>
<dbReference type="EMBL" id="JBHRZH010000012">
    <property type="protein sequence ID" value="MFC3761980.1"/>
    <property type="molecule type" value="Genomic_DNA"/>
</dbReference>